<dbReference type="GeneID" id="43184427"/>
<dbReference type="Gene3D" id="3.30.1120.10">
    <property type="match status" value="1"/>
</dbReference>
<evidence type="ECO:0000313" key="11">
    <source>
        <dbReference type="Proteomes" id="UP000003452"/>
    </source>
</evidence>
<protein>
    <submittedName>
        <fullName evidence="10">Arylsulfatase</fullName>
        <ecNumber evidence="10">3.1.6.-</ecNumber>
    </submittedName>
</protein>
<dbReference type="InterPro" id="IPR024607">
    <property type="entry name" value="Sulfatase_CS"/>
</dbReference>
<comment type="PTM">
    <text evidence="7">The conversion to 3-oxoalanine (also known as C-formylglycine, FGly), of a serine or cysteine residue in prokaryotes and of a cysteine residue in eukaryotes, is critical for catalytic activity.</text>
</comment>
<dbReference type="GO" id="GO:0004065">
    <property type="term" value="F:arylsulfatase activity"/>
    <property type="evidence" value="ECO:0007669"/>
    <property type="project" value="TreeGrafter"/>
</dbReference>
<dbReference type="Gene3D" id="3.40.720.10">
    <property type="entry name" value="Alkaline Phosphatase, subunit A"/>
    <property type="match status" value="1"/>
</dbReference>
<dbReference type="eggNOG" id="COG3119">
    <property type="taxonomic scope" value="Bacteria"/>
</dbReference>
<evidence type="ECO:0000256" key="5">
    <source>
        <dbReference type="ARBA" id="ARBA00022801"/>
    </source>
</evidence>
<evidence type="ECO:0000256" key="1">
    <source>
        <dbReference type="ARBA" id="ARBA00001913"/>
    </source>
</evidence>
<proteinExistence type="inferred from homology"/>
<evidence type="ECO:0000313" key="10">
    <source>
        <dbReference type="EMBL" id="EDY96062.1"/>
    </source>
</evidence>
<dbReference type="PANTHER" id="PTHR42693">
    <property type="entry name" value="ARYLSULFATASE FAMILY MEMBER"/>
    <property type="match status" value="1"/>
</dbReference>
<dbReference type="Pfam" id="PF00884">
    <property type="entry name" value="Sulfatase"/>
    <property type="match status" value="1"/>
</dbReference>
<comment type="cofactor">
    <cofactor evidence="1">
        <name>Ca(2+)</name>
        <dbReference type="ChEBI" id="CHEBI:29108"/>
    </cofactor>
</comment>
<dbReference type="InterPro" id="IPR017850">
    <property type="entry name" value="Alkaline_phosphatase_core_sf"/>
</dbReference>
<reference evidence="10 11" key="2">
    <citation type="submission" date="2008-08" db="EMBL/GenBank/DDBJ databases">
        <authorList>
            <person name="Fulton L."/>
            <person name="Clifton S."/>
            <person name="Fulton B."/>
            <person name="Xu J."/>
            <person name="Minx P."/>
            <person name="Pepin K.H."/>
            <person name="Johnson M."/>
            <person name="Thiruvilangam P."/>
            <person name="Bhonagiri V."/>
            <person name="Nash W.E."/>
            <person name="Mardis E.R."/>
            <person name="Wilson R.K."/>
        </authorList>
    </citation>
    <scope>NUCLEOTIDE SEQUENCE [LARGE SCALE GENOMIC DNA]</scope>
    <source>
        <strain evidence="11">DSM 17135 / JCM 12973 / M2</strain>
    </source>
</reference>
<sequence length="509" mass="57225">MNILNKHLLTLAGGVTLAANMLHAASDNRQPNVVFIMVDDYGWADVGYNGSRFYETPNIDRLASEGMIFTDGYAAASISSPSRVSLMTGKYPARTGITDWIPGYQYGLKPEQLKQYKMLAPEMPLNMPLEEVTMAEAFKEHGYATYHVGKWHCAEDSLYYPQYQGFDVNIGGWLKGSPNGIRRSQGGKGAYCSPYRNPYLPDGPEGEFLTDRLGDESIKLIKNSSADKPFFLYLAFYAVHTPIEAKPEYVKYFKWKAQRMGLDTIVPFTRNLEWYKNAEYKAGHWKERTIQSDAEYAALIYSMDENVGRVMQALKDNGLDKNTIVCLLSDNGGLSTAEGSPTCNAPLRAGKGWLYEGGIREPFIIKYPQMVEAGSVCHTPVVAVDFYPTLLDMAGLPLKSHQHVDGKSLLPLLKGDQAYDRGPIFFHYPHYGGKGDTPAGAVRMGDYKLIEFYEDGHVELYNLKNDISETRDLSKTEKDKAAEMQKMLHRWRTDCNAKMPTRNPHYVPV</sequence>
<dbReference type="InterPro" id="IPR000917">
    <property type="entry name" value="Sulfatase_N"/>
</dbReference>
<feature type="chain" id="PRO_5002828919" evidence="8">
    <location>
        <begin position="25"/>
        <end position="509"/>
    </location>
</feature>
<evidence type="ECO:0000256" key="8">
    <source>
        <dbReference type="SAM" id="SignalP"/>
    </source>
</evidence>
<organism evidence="10 11">
    <name type="scientific">Phocaeicola plebeius (strain DSM 17135 / JCM 12973 / CCUG 54634 / M2)</name>
    <name type="common">Bacteroides plebeius</name>
    <dbReference type="NCBI Taxonomy" id="484018"/>
    <lineage>
        <taxon>Bacteria</taxon>
        <taxon>Pseudomonadati</taxon>
        <taxon>Bacteroidota</taxon>
        <taxon>Bacteroidia</taxon>
        <taxon>Bacteroidales</taxon>
        <taxon>Bacteroidaceae</taxon>
        <taxon>Phocaeicola</taxon>
    </lineage>
</organism>
<keyword evidence="4 8" id="KW-0732">Signal</keyword>
<gene>
    <name evidence="10" type="ORF">BACPLE_01368</name>
</gene>
<evidence type="ECO:0000256" key="7">
    <source>
        <dbReference type="PIRSR" id="PIRSR600917-52"/>
    </source>
</evidence>
<dbReference type="GO" id="GO:0046872">
    <property type="term" value="F:metal ion binding"/>
    <property type="evidence" value="ECO:0007669"/>
    <property type="project" value="UniProtKB-KW"/>
</dbReference>
<evidence type="ECO:0000256" key="6">
    <source>
        <dbReference type="ARBA" id="ARBA00022837"/>
    </source>
</evidence>
<evidence type="ECO:0000259" key="9">
    <source>
        <dbReference type="Pfam" id="PF00884"/>
    </source>
</evidence>
<dbReference type="HOGENOM" id="CLU_006332_10_4_10"/>
<dbReference type="AlphaFoldDB" id="B5CXC7"/>
<comment type="caution">
    <text evidence="10">The sequence shown here is derived from an EMBL/GenBank/DDBJ whole genome shotgun (WGS) entry which is preliminary data.</text>
</comment>
<dbReference type="SUPFAM" id="SSF53649">
    <property type="entry name" value="Alkaline phosphatase-like"/>
    <property type="match status" value="1"/>
</dbReference>
<dbReference type="Proteomes" id="UP000003452">
    <property type="component" value="Unassembled WGS sequence"/>
</dbReference>
<keyword evidence="3" id="KW-0479">Metal-binding</keyword>
<evidence type="ECO:0000256" key="3">
    <source>
        <dbReference type="ARBA" id="ARBA00022723"/>
    </source>
</evidence>
<keyword evidence="5 10" id="KW-0378">Hydrolase</keyword>
<dbReference type="CDD" id="cd16144">
    <property type="entry name" value="ARS_like"/>
    <property type="match status" value="1"/>
</dbReference>
<keyword evidence="6" id="KW-0106">Calcium</keyword>
<dbReference type="EC" id="3.1.6.-" evidence="10"/>
<reference evidence="10 11" key="1">
    <citation type="submission" date="2008-08" db="EMBL/GenBank/DDBJ databases">
        <title>Draft genome sequence of Bacteroides plebeius (DSM 17135).</title>
        <authorList>
            <person name="Sudarsanam P."/>
            <person name="Ley R."/>
            <person name="Guruge J."/>
            <person name="Turnbaugh P.J."/>
            <person name="Mahowald M."/>
            <person name="Liep D."/>
            <person name="Gordon J."/>
        </authorList>
    </citation>
    <scope>NUCLEOTIDE SEQUENCE [LARGE SCALE GENOMIC DNA]</scope>
    <source>
        <strain evidence="11">DSM 17135 / JCM 12973 / M2</strain>
    </source>
</reference>
<dbReference type="PROSITE" id="PS00523">
    <property type="entry name" value="SULFATASE_1"/>
    <property type="match status" value="1"/>
</dbReference>
<dbReference type="PROSITE" id="PS00149">
    <property type="entry name" value="SULFATASE_2"/>
    <property type="match status" value="1"/>
</dbReference>
<evidence type="ECO:0000256" key="2">
    <source>
        <dbReference type="ARBA" id="ARBA00008779"/>
    </source>
</evidence>
<dbReference type="PANTHER" id="PTHR42693:SF42">
    <property type="entry name" value="ARYLSULFATASE G"/>
    <property type="match status" value="1"/>
</dbReference>
<dbReference type="RefSeq" id="WP_007560322.1">
    <property type="nucleotide sequence ID" value="NZ_DS990127.1"/>
</dbReference>
<dbReference type="EMBL" id="ABQC02000016">
    <property type="protein sequence ID" value="EDY96062.1"/>
    <property type="molecule type" value="Genomic_DNA"/>
</dbReference>
<evidence type="ECO:0000256" key="4">
    <source>
        <dbReference type="ARBA" id="ARBA00022729"/>
    </source>
</evidence>
<feature type="domain" description="Sulfatase N-terminal" evidence="9">
    <location>
        <begin position="31"/>
        <end position="395"/>
    </location>
</feature>
<accession>B5CXC7</accession>
<name>B5CXC7_PHOPM</name>
<dbReference type="InterPro" id="IPR050738">
    <property type="entry name" value="Sulfatase"/>
</dbReference>
<comment type="similarity">
    <text evidence="2">Belongs to the sulfatase family.</text>
</comment>
<feature type="signal peptide" evidence="8">
    <location>
        <begin position="1"/>
        <end position="24"/>
    </location>
</feature>
<feature type="modified residue" description="3-oxoalanine (Ser)" evidence="7">
    <location>
        <position position="79"/>
    </location>
</feature>